<dbReference type="SUPFAM" id="SSF50891">
    <property type="entry name" value="Cyclophilin-like"/>
    <property type="match status" value="1"/>
</dbReference>
<dbReference type="AlphaFoldDB" id="A0A641AIU7"/>
<comment type="caution">
    <text evidence="5">The sequence shown here is derived from an EMBL/GenBank/DDBJ whole genome shotgun (WGS) entry which is preliminary data.</text>
</comment>
<keyword evidence="1" id="KW-0547">Nucleotide-binding</keyword>
<evidence type="ECO:0000313" key="6">
    <source>
        <dbReference type="Proteomes" id="UP001515100"/>
    </source>
</evidence>
<dbReference type="Pfam" id="PF02626">
    <property type="entry name" value="CT_A_B"/>
    <property type="match status" value="1"/>
</dbReference>
<evidence type="ECO:0000313" key="5">
    <source>
        <dbReference type="EMBL" id="KAA1374662.1"/>
    </source>
</evidence>
<proteinExistence type="predicted"/>
<keyword evidence="2" id="KW-0378">Hydrolase</keyword>
<dbReference type="OrthoDB" id="9768696at2"/>
<keyword evidence="6" id="KW-1185">Reference proteome</keyword>
<dbReference type="GO" id="GO:0016787">
    <property type="term" value="F:hydrolase activity"/>
    <property type="evidence" value="ECO:0007669"/>
    <property type="project" value="UniProtKB-KW"/>
</dbReference>
<protein>
    <submittedName>
        <fullName evidence="5">Biotin-dependent carboxyltransferase family protein</fullName>
    </submittedName>
</protein>
<dbReference type="EMBL" id="SDPP02000004">
    <property type="protein sequence ID" value="KAA1374662.1"/>
    <property type="molecule type" value="Genomic_DNA"/>
</dbReference>
<dbReference type="InterPro" id="IPR029000">
    <property type="entry name" value="Cyclophilin-like_dom_sf"/>
</dbReference>
<evidence type="ECO:0000256" key="2">
    <source>
        <dbReference type="ARBA" id="ARBA00022801"/>
    </source>
</evidence>
<dbReference type="Gene3D" id="2.40.100.10">
    <property type="entry name" value="Cyclophilin-like"/>
    <property type="match status" value="1"/>
</dbReference>
<sequence length="282" mass="28848">MTFIVERAGIGSSLQDRGRPGSGHLGVGPSGAFDRDALRQVNALLGNAPGDAAVETYGDLTLLAGAPHVIAVTGGVGTVTIDGRSVPHGRAVPIAAGQRLAIGLATTGMRVYLGVSGGFAARAELGSLSSDTLSGLGPPPLAVGQSVMTGAGRAIPALDDIPPLIRTGGVDVDVVLGPRDDWFTDESVRRLLDTAWTLSAASDRIGLRLDGPALERSVVVELPSEPVVRGGIQVTPAGQPVVFGPDHPVTGGYPVIAVVVDSHTDRLAQVRPGDSVRLHRRT</sequence>
<dbReference type="RefSeq" id="WP_129185704.1">
    <property type="nucleotide sequence ID" value="NZ_JAGIOG010000001.1"/>
</dbReference>
<evidence type="ECO:0000256" key="1">
    <source>
        <dbReference type="ARBA" id="ARBA00022741"/>
    </source>
</evidence>
<reference evidence="5" key="1">
    <citation type="submission" date="2019-09" db="EMBL/GenBank/DDBJ databases">
        <authorList>
            <person name="Li J."/>
        </authorList>
    </citation>
    <scope>NUCLEOTIDE SEQUENCE [LARGE SCALE GENOMIC DNA]</scope>
    <source>
        <strain evidence="5">NRBC 14897</strain>
    </source>
</reference>
<name>A0A641AIU7_9ACTN</name>
<feature type="domain" description="Carboxyltransferase" evidence="4">
    <location>
        <begin position="24"/>
        <end position="282"/>
    </location>
</feature>
<gene>
    <name evidence="5" type="ORF">ESP62_014815</name>
</gene>
<accession>A0A641AIU7</accession>
<dbReference type="SMART" id="SM00797">
    <property type="entry name" value="AHS2"/>
    <property type="match status" value="1"/>
</dbReference>
<dbReference type="PANTHER" id="PTHR43309">
    <property type="entry name" value="5-OXOPROLINASE SUBUNIT C"/>
    <property type="match status" value="1"/>
</dbReference>
<evidence type="ECO:0000256" key="3">
    <source>
        <dbReference type="ARBA" id="ARBA00022840"/>
    </source>
</evidence>
<dbReference type="PANTHER" id="PTHR43309:SF3">
    <property type="entry name" value="5-OXOPROLINASE SUBUNIT C"/>
    <property type="match status" value="1"/>
</dbReference>
<dbReference type="GO" id="GO:0005524">
    <property type="term" value="F:ATP binding"/>
    <property type="evidence" value="ECO:0007669"/>
    <property type="project" value="UniProtKB-KW"/>
</dbReference>
<keyword evidence="3" id="KW-0067">ATP-binding</keyword>
<organism evidence="5 6">
    <name type="scientific">Aeromicrobium fastidiosum</name>
    <dbReference type="NCBI Taxonomy" id="52699"/>
    <lineage>
        <taxon>Bacteria</taxon>
        <taxon>Bacillati</taxon>
        <taxon>Actinomycetota</taxon>
        <taxon>Actinomycetes</taxon>
        <taxon>Propionibacteriales</taxon>
        <taxon>Nocardioidaceae</taxon>
        <taxon>Aeromicrobium</taxon>
    </lineage>
</organism>
<dbReference type="InterPro" id="IPR003778">
    <property type="entry name" value="CT_A_B"/>
</dbReference>
<evidence type="ECO:0000259" key="4">
    <source>
        <dbReference type="SMART" id="SM00797"/>
    </source>
</evidence>
<dbReference type="Proteomes" id="UP001515100">
    <property type="component" value="Unassembled WGS sequence"/>
</dbReference>
<dbReference type="InterPro" id="IPR052708">
    <property type="entry name" value="PxpC"/>
</dbReference>